<dbReference type="OrthoDB" id="9813122at2"/>
<reference evidence="4 5" key="1">
    <citation type="submission" date="2018-03" db="EMBL/GenBank/DDBJ databases">
        <title>Genome sequence of the symbiotic type strain Mesorhizobium helmanticense CSLC115NT isolated from Lotus corniculatus nodules.</title>
        <authorList>
            <person name="Sannazzaro A.I."/>
            <person name="Torres Tejerizo G.A."/>
            <person name="Dip D."/>
            <person name="Caballero M."/>
            <person name="Pistorio M."/>
            <person name="Estrella M.J."/>
        </authorList>
    </citation>
    <scope>NUCLEOTIDE SEQUENCE [LARGE SCALE GENOMIC DNA]</scope>
    <source>
        <strain evidence="4 5">CSLC115N</strain>
    </source>
</reference>
<dbReference type="GO" id="GO:0007059">
    <property type="term" value="P:chromosome segregation"/>
    <property type="evidence" value="ECO:0007669"/>
    <property type="project" value="TreeGrafter"/>
</dbReference>
<evidence type="ECO:0000313" key="5">
    <source>
        <dbReference type="Proteomes" id="UP000240259"/>
    </source>
</evidence>
<dbReference type="InterPro" id="IPR036086">
    <property type="entry name" value="ParB/Sulfiredoxin_sf"/>
</dbReference>
<dbReference type="Gene3D" id="3.90.1530.30">
    <property type="match status" value="1"/>
</dbReference>
<feature type="domain" description="ParB-like N-terminal" evidence="3">
    <location>
        <begin position="5"/>
        <end position="103"/>
    </location>
</feature>
<accession>A0A2T4ILV7</accession>
<name>A0A2T4ILV7_9HYPH</name>
<gene>
    <name evidence="4" type="ORF">C9427_30830</name>
</gene>
<dbReference type="InterPro" id="IPR050336">
    <property type="entry name" value="Chromosome_partition/occlusion"/>
</dbReference>
<keyword evidence="5" id="KW-1185">Reference proteome</keyword>
<feature type="region of interest" description="Disordered" evidence="2">
    <location>
        <begin position="624"/>
        <end position="644"/>
    </location>
</feature>
<dbReference type="Pfam" id="PF02195">
    <property type="entry name" value="ParB_N"/>
    <property type="match status" value="1"/>
</dbReference>
<proteinExistence type="predicted"/>
<dbReference type="SMART" id="SM00470">
    <property type="entry name" value="ParB"/>
    <property type="match status" value="1"/>
</dbReference>
<dbReference type="PANTHER" id="PTHR33375">
    <property type="entry name" value="CHROMOSOME-PARTITIONING PROTEIN PARB-RELATED"/>
    <property type="match status" value="1"/>
</dbReference>
<dbReference type="PANTHER" id="PTHR33375:SF7">
    <property type="entry name" value="CHROMOSOME 2-PARTITIONING PROTEIN PARB-RELATED"/>
    <property type="match status" value="1"/>
</dbReference>
<sequence>MTETITIPLNKLDLDPKNVRKTYSAEGIAALAGSIRADGYRLLQNLVVRKGDKKGRYFVTAGGRRRAALNLLAEKGEIAKDFPVECKERAGEDAKATSLAENILREDMHPVDQYEAFRDLADEGKSVPDIAARFGTTETIVRRRLALGRVSPRLLEAYRNEDMTFDQLSAFTISDDHEAQERVWNELPTWNRYASNIRSALAGEGVRASDKRVKFLGGLDAYEAAGGTVKRDLFDDKEGGFAVDVVKLDALVAAKLESAAKAVKAEGWKWVEIMPDVSYDTFQAYGRRYPEQVPLSEAEQAELDQLTAEYDELAELIEAEAGDEGADGKIEEIDKRITALQDRTEIYAPEAFEISGAIVTLTNYGDVRIERGLVLPEDGRDDEADGDDKGGNDVEKPQEVGQPKVTHSAALVEDLTAQKTAALRVELANNHDIALAAVVHAMLLSVIYDYSPNVDSALQIKLTHERIESSMKRSDDCRAVAELERLRETWGDHIPGNPADLWEWCLHQSRDELLSLLAFAAAHSVNAVRKLHCYDRKGAFEHADRLGQALEVNMTKWFEPTGDSYFSHINRQSIEAVIREAKGDQAALAVKAAGKKLEAVGIAERMVVASGWLPEPVRISVRTANTERDDAGFNEDAPRPVAAE</sequence>
<dbReference type="EMBL" id="PZJX01000061">
    <property type="protein sequence ID" value="PTE06616.1"/>
    <property type="molecule type" value="Genomic_DNA"/>
</dbReference>
<feature type="coiled-coil region" evidence="1">
    <location>
        <begin position="296"/>
        <end position="323"/>
    </location>
</feature>
<organism evidence="4 5">
    <name type="scientific">Mesorhizobium helmanticense</name>
    <dbReference type="NCBI Taxonomy" id="1776423"/>
    <lineage>
        <taxon>Bacteria</taxon>
        <taxon>Pseudomonadati</taxon>
        <taxon>Pseudomonadota</taxon>
        <taxon>Alphaproteobacteria</taxon>
        <taxon>Hyphomicrobiales</taxon>
        <taxon>Phyllobacteriaceae</taxon>
        <taxon>Mesorhizobium</taxon>
    </lineage>
</organism>
<evidence type="ECO:0000256" key="2">
    <source>
        <dbReference type="SAM" id="MobiDB-lite"/>
    </source>
</evidence>
<protein>
    <submittedName>
        <fullName evidence="4">Chromosome partitioning protein ParB</fullName>
    </submittedName>
</protein>
<dbReference type="InterPro" id="IPR003115">
    <property type="entry name" value="ParB_N"/>
</dbReference>
<dbReference type="Gene3D" id="1.10.10.2830">
    <property type="match status" value="1"/>
</dbReference>
<dbReference type="CDD" id="cd16406">
    <property type="entry name" value="ParB_N_like"/>
    <property type="match status" value="1"/>
</dbReference>
<feature type="compositionally biased region" description="Basic and acidic residues" evidence="2">
    <location>
        <begin position="387"/>
        <end position="398"/>
    </location>
</feature>
<dbReference type="SUPFAM" id="SSF110849">
    <property type="entry name" value="ParB/Sulfiredoxin"/>
    <property type="match status" value="1"/>
</dbReference>
<dbReference type="AlphaFoldDB" id="A0A2T4ILV7"/>
<dbReference type="SUPFAM" id="SSF109709">
    <property type="entry name" value="KorB DNA-binding domain-like"/>
    <property type="match status" value="1"/>
</dbReference>
<feature type="region of interest" description="Disordered" evidence="2">
    <location>
        <begin position="375"/>
        <end position="404"/>
    </location>
</feature>
<evidence type="ECO:0000259" key="3">
    <source>
        <dbReference type="SMART" id="SM00470"/>
    </source>
</evidence>
<keyword evidence="1" id="KW-0175">Coiled coil</keyword>
<dbReference type="Proteomes" id="UP000240259">
    <property type="component" value="Unassembled WGS sequence"/>
</dbReference>
<dbReference type="RefSeq" id="WP_107652786.1">
    <property type="nucleotide sequence ID" value="NZ_PZJX01000061.1"/>
</dbReference>
<dbReference type="GO" id="GO:0005694">
    <property type="term" value="C:chromosome"/>
    <property type="evidence" value="ECO:0007669"/>
    <property type="project" value="TreeGrafter"/>
</dbReference>
<comment type="caution">
    <text evidence="4">The sequence shown here is derived from an EMBL/GenBank/DDBJ whole genome shotgun (WGS) entry which is preliminary data.</text>
</comment>
<evidence type="ECO:0000256" key="1">
    <source>
        <dbReference type="SAM" id="Coils"/>
    </source>
</evidence>
<evidence type="ECO:0000313" key="4">
    <source>
        <dbReference type="EMBL" id="PTE06616.1"/>
    </source>
</evidence>